<dbReference type="RefSeq" id="WP_101554012.1">
    <property type="nucleotide sequence ID" value="NZ_FXZA01000001.1"/>
</dbReference>
<evidence type="ECO:0000313" key="3">
    <source>
        <dbReference type="Proteomes" id="UP000234498"/>
    </source>
</evidence>
<sequence length="177" mass="20089">MTDVHSADDASLRTIRMFPDYADTVLWISMPIDYEDTGLSEWLVAELEAWEQSYYDSLDSDFEWVTATAERTYTEEGVRLARFVAAEVGPQFVVEFSSHEVSAETVHMRSEHSAENPKAEAAFTRLFDEAEAEKREAEERRRNNPGGSWIAYAPLSGTVFDPNQGLGAQQEHEEDRS</sequence>
<evidence type="ECO:0000256" key="1">
    <source>
        <dbReference type="SAM" id="MobiDB-lite"/>
    </source>
</evidence>
<evidence type="ECO:0000313" key="2">
    <source>
        <dbReference type="EMBL" id="SMX65814.1"/>
    </source>
</evidence>
<dbReference type="OrthoDB" id="5123002at2"/>
<name>A0A2H1HSD8_BRELN</name>
<dbReference type="Proteomes" id="UP000234498">
    <property type="component" value="Unassembled WGS sequence"/>
</dbReference>
<organism evidence="2 3">
    <name type="scientific">Brevibacterium linens</name>
    <dbReference type="NCBI Taxonomy" id="1703"/>
    <lineage>
        <taxon>Bacteria</taxon>
        <taxon>Bacillati</taxon>
        <taxon>Actinomycetota</taxon>
        <taxon>Actinomycetes</taxon>
        <taxon>Micrococcales</taxon>
        <taxon>Brevibacteriaceae</taxon>
        <taxon>Brevibacterium</taxon>
    </lineage>
</organism>
<feature type="compositionally biased region" description="Basic and acidic residues" evidence="1">
    <location>
        <begin position="132"/>
        <end position="142"/>
    </location>
</feature>
<dbReference type="EMBL" id="FXZA01000001">
    <property type="protein sequence ID" value="SMX65814.1"/>
    <property type="molecule type" value="Genomic_DNA"/>
</dbReference>
<protein>
    <submittedName>
        <fullName evidence="2">Uncharacterized protein</fullName>
    </submittedName>
</protein>
<gene>
    <name evidence="2" type="ORF">BLIN101_00468</name>
</gene>
<reference evidence="2 3" key="1">
    <citation type="submission" date="2017-03" db="EMBL/GenBank/DDBJ databases">
        <authorList>
            <person name="Afonso C.L."/>
            <person name="Miller P.J."/>
            <person name="Scott M.A."/>
            <person name="Spackman E."/>
            <person name="Goraichik I."/>
            <person name="Dimitrov K.M."/>
            <person name="Suarez D.L."/>
            <person name="Swayne D.E."/>
        </authorList>
    </citation>
    <scope>NUCLEOTIDE SEQUENCE [LARGE SCALE GENOMIC DNA]</scope>
    <source>
        <strain evidence="2 3">Mu101</strain>
    </source>
</reference>
<feature type="region of interest" description="Disordered" evidence="1">
    <location>
        <begin position="132"/>
        <end position="177"/>
    </location>
</feature>
<dbReference type="AlphaFoldDB" id="A0A2H1HSD8"/>
<accession>A0A2H1HSD8</accession>
<proteinExistence type="predicted"/>